<sequence length="547" mass="56918">MPEHSFTGGEHVRNGGDVVVETLTALGTTHIFGIPGQHALGLFDAIRRSDLRFVSSRVENNSAFNADGYARATGEVAVMFVSTGPGALTALGALQEPYTTGVPVLVISAQIPRRGLGGQKNGLLHQIDDQQRSAQNVTKSTVVVRDAAHIPSAIADAWALAQSVPAGPVWVEIPQDVLLEPAGIPPVQDVAASVVARPARAELIAEAARLLAGAERPVIVAGGGVRRSATGRTELVRVAEALGAPVVSTAGGKGAIDFAHPLSAASWIEDRFTTELMEDADVLLVVGSTIGEVTSNYFTFAPRGTLIQIDAEPRALGSNYPVLGIHADAGLALGALADALPEPHPDAVARGAAIAADLRARVEARLAAQDLATEQEVLRQLRGAVPSDAQTFWDMTIAGYWAWSAWDPQDGEFHSAQGAGGLGFAFPAALAAAIGTGRRTLAVSGDGGGMYSVAELATARQHDADVTWLIVDDGGYGILREYMVGAFGQATATELARPDFVKLAEAFGIPAHTATVDTLGETIARTFTQPGPAVVVLPAVLRMFELT</sequence>
<protein>
    <submittedName>
        <fullName evidence="7">Acetolactate synthase</fullName>
    </submittedName>
</protein>
<dbReference type="OrthoDB" id="4494979at2"/>
<dbReference type="PANTHER" id="PTHR18968">
    <property type="entry name" value="THIAMINE PYROPHOSPHATE ENZYMES"/>
    <property type="match status" value="1"/>
</dbReference>
<accession>A0A0B2A8B3</accession>
<dbReference type="GO" id="GO:0000287">
    <property type="term" value="F:magnesium ion binding"/>
    <property type="evidence" value="ECO:0007669"/>
    <property type="project" value="InterPro"/>
</dbReference>
<feature type="domain" description="Thiamine pyrophosphate enzyme central" evidence="4">
    <location>
        <begin position="204"/>
        <end position="336"/>
    </location>
</feature>
<comment type="similarity">
    <text evidence="1 3">Belongs to the TPP enzyme family.</text>
</comment>
<dbReference type="SUPFAM" id="SSF52467">
    <property type="entry name" value="DHS-like NAD/FAD-binding domain"/>
    <property type="match status" value="1"/>
</dbReference>
<comment type="caution">
    <text evidence="7">The sequence shown here is derived from an EMBL/GenBank/DDBJ whole genome shotgun (WGS) entry which is preliminary data.</text>
</comment>
<dbReference type="Pfam" id="PF02775">
    <property type="entry name" value="TPP_enzyme_C"/>
    <property type="match status" value="1"/>
</dbReference>
<proteinExistence type="inferred from homology"/>
<dbReference type="InterPro" id="IPR012000">
    <property type="entry name" value="Thiamin_PyroP_enz_cen_dom"/>
</dbReference>
<dbReference type="GO" id="GO:0030976">
    <property type="term" value="F:thiamine pyrophosphate binding"/>
    <property type="evidence" value="ECO:0007669"/>
    <property type="project" value="InterPro"/>
</dbReference>
<dbReference type="Gene3D" id="3.40.50.970">
    <property type="match status" value="2"/>
</dbReference>
<dbReference type="InterPro" id="IPR029035">
    <property type="entry name" value="DHS-like_NAD/FAD-binding_dom"/>
</dbReference>
<dbReference type="Pfam" id="PF00205">
    <property type="entry name" value="TPP_enzyme_M"/>
    <property type="match status" value="1"/>
</dbReference>
<dbReference type="InterPro" id="IPR011766">
    <property type="entry name" value="TPP_enzyme_TPP-bd"/>
</dbReference>
<dbReference type="CDD" id="cd00568">
    <property type="entry name" value="TPP_enzymes"/>
    <property type="match status" value="1"/>
</dbReference>
<feature type="domain" description="Thiamine pyrophosphate enzyme TPP-binding" evidence="5">
    <location>
        <begin position="400"/>
        <end position="536"/>
    </location>
</feature>
<dbReference type="CDD" id="cd07035">
    <property type="entry name" value="TPP_PYR_POX_like"/>
    <property type="match status" value="1"/>
</dbReference>
<name>A0A0B2A8B3_9MICO</name>
<dbReference type="RefSeq" id="WP_039395960.1">
    <property type="nucleotide sequence ID" value="NZ_JTDK01000003.1"/>
</dbReference>
<dbReference type="InterPro" id="IPR029061">
    <property type="entry name" value="THDP-binding"/>
</dbReference>
<dbReference type="Gene3D" id="3.40.50.1220">
    <property type="entry name" value="TPP-binding domain"/>
    <property type="match status" value="1"/>
</dbReference>
<dbReference type="PANTHER" id="PTHR18968:SF167">
    <property type="entry name" value="ACETOLACTATE SYNTHASE LARGE SUBUNIT ILVB2-RELATED"/>
    <property type="match status" value="1"/>
</dbReference>
<gene>
    <name evidence="7" type="ORF">LK09_03390</name>
</gene>
<dbReference type="SUPFAM" id="SSF52518">
    <property type="entry name" value="Thiamin diphosphate-binding fold (THDP-binding)"/>
    <property type="match status" value="2"/>
</dbReference>
<evidence type="ECO:0000256" key="3">
    <source>
        <dbReference type="RuleBase" id="RU362132"/>
    </source>
</evidence>
<dbReference type="InterPro" id="IPR012001">
    <property type="entry name" value="Thiamin_PyroP_enz_TPP-bd_dom"/>
</dbReference>
<evidence type="ECO:0000259" key="5">
    <source>
        <dbReference type="Pfam" id="PF02775"/>
    </source>
</evidence>
<organism evidence="7 8">
    <name type="scientific">Microbacterium mangrovi</name>
    <dbReference type="NCBI Taxonomy" id="1348253"/>
    <lineage>
        <taxon>Bacteria</taxon>
        <taxon>Bacillati</taxon>
        <taxon>Actinomycetota</taxon>
        <taxon>Actinomycetes</taxon>
        <taxon>Micrococcales</taxon>
        <taxon>Microbacteriaceae</taxon>
        <taxon>Microbacterium</taxon>
    </lineage>
</organism>
<reference evidence="7 8" key="1">
    <citation type="submission" date="2014-11" db="EMBL/GenBank/DDBJ databases">
        <title>Genome sequence of Microbacterium mangrovi MUSC 115(T).</title>
        <authorList>
            <person name="Lee L.-H."/>
        </authorList>
    </citation>
    <scope>NUCLEOTIDE SEQUENCE [LARGE SCALE GENOMIC DNA]</scope>
    <source>
        <strain evidence="7 8">MUSC 115</strain>
    </source>
</reference>
<evidence type="ECO:0000313" key="8">
    <source>
        <dbReference type="Proteomes" id="UP000031030"/>
    </source>
</evidence>
<evidence type="ECO:0000256" key="2">
    <source>
        <dbReference type="ARBA" id="ARBA00023052"/>
    </source>
</evidence>
<evidence type="ECO:0000313" key="7">
    <source>
        <dbReference type="EMBL" id="KHK99330.1"/>
    </source>
</evidence>
<dbReference type="GO" id="GO:0009099">
    <property type="term" value="P:L-valine biosynthetic process"/>
    <property type="evidence" value="ECO:0007669"/>
    <property type="project" value="TreeGrafter"/>
</dbReference>
<dbReference type="EMBL" id="JTDK01000003">
    <property type="protein sequence ID" value="KHK99330.1"/>
    <property type="molecule type" value="Genomic_DNA"/>
</dbReference>
<evidence type="ECO:0000256" key="1">
    <source>
        <dbReference type="ARBA" id="ARBA00007812"/>
    </source>
</evidence>
<dbReference type="AlphaFoldDB" id="A0A0B2A8B3"/>
<feature type="domain" description="Thiamine pyrophosphate enzyme N-terminal TPP-binding" evidence="6">
    <location>
        <begin position="14"/>
        <end position="130"/>
    </location>
</feature>
<dbReference type="GO" id="GO:0009097">
    <property type="term" value="P:isoleucine biosynthetic process"/>
    <property type="evidence" value="ECO:0007669"/>
    <property type="project" value="TreeGrafter"/>
</dbReference>
<evidence type="ECO:0000259" key="4">
    <source>
        <dbReference type="Pfam" id="PF00205"/>
    </source>
</evidence>
<keyword evidence="2 3" id="KW-0786">Thiamine pyrophosphate</keyword>
<evidence type="ECO:0000259" key="6">
    <source>
        <dbReference type="Pfam" id="PF02776"/>
    </source>
</evidence>
<dbReference type="GO" id="GO:0005948">
    <property type="term" value="C:acetolactate synthase complex"/>
    <property type="evidence" value="ECO:0007669"/>
    <property type="project" value="TreeGrafter"/>
</dbReference>
<dbReference type="GO" id="GO:0003984">
    <property type="term" value="F:acetolactate synthase activity"/>
    <property type="evidence" value="ECO:0007669"/>
    <property type="project" value="TreeGrafter"/>
</dbReference>
<dbReference type="Pfam" id="PF02776">
    <property type="entry name" value="TPP_enzyme_N"/>
    <property type="match status" value="1"/>
</dbReference>
<dbReference type="InterPro" id="IPR045229">
    <property type="entry name" value="TPP_enz"/>
</dbReference>
<dbReference type="GO" id="GO:0050660">
    <property type="term" value="F:flavin adenine dinucleotide binding"/>
    <property type="evidence" value="ECO:0007669"/>
    <property type="project" value="TreeGrafter"/>
</dbReference>
<keyword evidence="8" id="KW-1185">Reference proteome</keyword>
<dbReference type="STRING" id="1348253.LK09_03390"/>
<dbReference type="Proteomes" id="UP000031030">
    <property type="component" value="Unassembled WGS sequence"/>
</dbReference>